<keyword evidence="1" id="KW-0472">Membrane</keyword>
<protein>
    <submittedName>
        <fullName evidence="2">DUF3098 domain-containing protein</fullName>
    </submittedName>
</protein>
<feature type="transmembrane region" description="Helical" evidence="1">
    <location>
        <begin position="30"/>
        <end position="47"/>
    </location>
</feature>
<dbReference type="EMBL" id="JADFFM010000002">
    <property type="protein sequence ID" value="MBE9667526.1"/>
    <property type="molecule type" value="Genomic_DNA"/>
</dbReference>
<comment type="caution">
    <text evidence="2">The sequence shown here is derived from an EMBL/GenBank/DDBJ whole genome shotgun (WGS) entry which is preliminary data.</text>
</comment>
<evidence type="ECO:0000313" key="2">
    <source>
        <dbReference type="EMBL" id="MBE9667526.1"/>
    </source>
</evidence>
<accession>A0ABR9XJY1</accession>
<gene>
    <name evidence="2" type="ORF">IRJ18_14225</name>
</gene>
<evidence type="ECO:0000313" key="3">
    <source>
        <dbReference type="Proteomes" id="UP000632774"/>
    </source>
</evidence>
<reference evidence="2 3" key="1">
    <citation type="submission" date="2020-10" db="EMBL/GenBank/DDBJ databases">
        <title>Mucilaginibacter mali sp. nov., isolated from rhizosphere soil of apple orchard.</title>
        <authorList>
            <person name="Lee J.-S."/>
            <person name="Kim H.S."/>
            <person name="Kim J.-S."/>
        </authorList>
    </citation>
    <scope>NUCLEOTIDE SEQUENCE [LARGE SCALE GENOMIC DNA]</scope>
    <source>
        <strain evidence="2 3">KCTC 23157</strain>
    </source>
</reference>
<dbReference type="RefSeq" id="WP_194106986.1">
    <property type="nucleotide sequence ID" value="NZ_JADFFM010000002.1"/>
</dbReference>
<proteinExistence type="predicted"/>
<dbReference type="Pfam" id="PF11297">
    <property type="entry name" value="DUF3098"/>
    <property type="match status" value="1"/>
</dbReference>
<name>A0ABR9XJY1_9SPHI</name>
<keyword evidence="1" id="KW-1133">Transmembrane helix</keyword>
<evidence type="ECO:0000256" key="1">
    <source>
        <dbReference type="SAM" id="Phobius"/>
    </source>
</evidence>
<feature type="transmembrane region" description="Helical" evidence="1">
    <location>
        <begin position="59"/>
        <end position="78"/>
    </location>
</feature>
<keyword evidence="1" id="KW-0812">Transmembrane</keyword>
<dbReference type="InterPro" id="IPR021448">
    <property type="entry name" value="DUF3098"/>
</dbReference>
<sequence>MAQKYTRPATAAKTTTDNEHVNFLYDKSNYTILGISVLIVAIGFVIMTGTTDIYSTAKIVIAPIVVLAGFGLGFYALLKKPSTKAEDKA</sequence>
<dbReference type="Proteomes" id="UP000632774">
    <property type="component" value="Unassembled WGS sequence"/>
</dbReference>
<keyword evidence="3" id="KW-1185">Reference proteome</keyword>
<organism evidence="2 3">
    <name type="scientific">Mucilaginibacter boryungensis</name>
    <dbReference type="NCBI Taxonomy" id="768480"/>
    <lineage>
        <taxon>Bacteria</taxon>
        <taxon>Pseudomonadati</taxon>
        <taxon>Bacteroidota</taxon>
        <taxon>Sphingobacteriia</taxon>
        <taxon>Sphingobacteriales</taxon>
        <taxon>Sphingobacteriaceae</taxon>
        <taxon>Mucilaginibacter</taxon>
    </lineage>
</organism>